<organism evidence="2 3">
    <name type="scientific">Sphingomonas palmae</name>
    <dbReference type="NCBI Taxonomy" id="1855283"/>
    <lineage>
        <taxon>Bacteria</taxon>
        <taxon>Pseudomonadati</taxon>
        <taxon>Pseudomonadota</taxon>
        <taxon>Alphaproteobacteria</taxon>
        <taxon>Sphingomonadales</taxon>
        <taxon>Sphingomonadaceae</taxon>
        <taxon>Sphingomonas</taxon>
    </lineage>
</organism>
<name>A0A1H7KT86_9SPHN</name>
<dbReference type="AlphaFoldDB" id="A0A1H7KT86"/>
<dbReference type="SMART" id="SM00046">
    <property type="entry name" value="DAGKc"/>
    <property type="match status" value="1"/>
</dbReference>
<dbReference type="RefSeq" id="WP_177171538.1">
    <property type="nucleotide sequence ID" value="NZ_FNZZ01000002.1"/>
</dbReference>
<keyword evidence="2" id="KW-0808">Transferase</keyword>
<accession>A0A1H7KT86</accession>
<gene>
    <name evidence="2" type="ORF">SAMN05216382_1069</name>
</gene>
<evidence type="ECO:0000313" key="3">
    <source>
        <dbReference type="Proteomes" id="UP000199214"/>
    </source>
</evidence>
<sequence length="352" mass="36684">MNFSFKTAALARGRAPVAGAPTIKAPRGDAQIVPFPRAPSARAPELAQVGVISNPRSRRNRQGNPVHRRAGATRDMLVVEPATQEELSAALAGFEARGVELIVVDGGDGTVRDVLTAAPRVFGGRVPPIAVIPSGKTNALALDLGIPWDWSAGAARQALAAGHLATRQPIEITGEDGLTHRGFLFGASGFTRATDLAQRTHDIGAFGGVAVGLSVAGAVLQTMFAGANNAWRAGERVRVANLTDGSESTHDLYLLLGSTLRRLPIGLRPLGAAAEGLNILAVEAPPRLLPVAVPAILAGREGGWLARAGYHHRHDVPPSRLTLPGGFVLDGERYAGGDYIVRAGDPVTFVTP</sequence>
<dbReference type="Gene3D" id="3.40.50.10330">
    <property type="entry name" value="Probable inorganic polyphosphate/atp-NAD kinase, domain 1"/>
    <property type="match status" value="1"/>
</dbReference>
<dbReference type="InterPro" id="IPR001206">
    <property type="entry name" value="Diacylglycerol_kinase_cat_dom"/>
</dbReference>
<dbReference type="GO" id="GO:0016301">
    <property type="term" value="F:kinase activity"/>
    <property type="evidence" value="ECO:0007669"/>
    <property type="project" value="UniProtKB-KW"/>
</dbReference>
<dbReference type="InterPro" id="IPR017438">
    <property type="entry name" value="ATP-NAD_kinase_N"/>
</dbReference>
<keyword evidence="3" id="KW-1185">Reference proteome</keyword>
<evidence type="ECO:0000259" key="1">
    <source>
        <dbReference type="PROSITE" id="PS50146"/>
    </source>
</evidence>
<reference evidence="3" key="1">
    <citation type="submission" date="2016-10" db="EMBL/GenBank/DDBJ databases">
        <authorList>
            <person name="Varghese N."/>
            <person name="Submissions S."/>
        </authorList>
    </citation>
    <scope>NUCLEOTIDE SEQUENCE [LARGE SCALE GENOMIC DNA]</scope>
    <source>
        <strain evidence="3">JS21-1</strain>
    </source>
</reference>
<dbReference type="EMBL" id="FNZZ01000002">
    <property type="protein sequence ID" value="SEK89978.1"/>
    <property type="molecule type" value="Genomic_DNA"/>
</dbReference>
<dbReference type="STRING" id="1855283.SAMN05216382_1069"/>
<feature type="domain" description="DAGKc" evidence="1">
    <location>
        <begin position="44"/>
        <end position="176"/>
    </location>
</feature>
<dbReference type="PROSITE" id="PS50146">
    <property type="entry name" value="DAGK"/>
    <property type="match status" value="1"/>
</dbReference>
<proteinExistence type="predicted"/>
<protein>
    <submittedName>
        <fullName evidence="2">Diacylglycerol kinase catalytic domain-containing protein</fullName>
    </submittedName>
</protein>
<dbReference type="Proteomes" id="UP000199214">
    <property type="component" value="Unassembled WGS sequence"/>
</dbReference>
<evidence type="ECO:0000313" key="2">
    <source>
        <dbReference type="EMBL" id="SEK89978.1"/>
    </source>
</evidence>
<dbReference type="InterPro" id="IPR016064">
    <property type="entry name" value="NAD/diacylglycerol_kinase_sf"/>
</dbReference>
<dbReference type="Pfam" id="PF00781">
    <property type="entry name" value="DAGK_cat"/>
    <property type="match status" value="1"/>
</dbReference>
<keyword evidence="2" id="KW-0418">Kinase</keyword>
<dbReference type="SUPFAM" id="SSF111331">
    <property type="entry name" value="NAD kinase/diacylglycerol kinase-like"/>
    <property type="match status" value="1"/>
</dbReference>